<dbReference type="Proteomes" id="UP000063781">
    <property type="component" value="Chromosome"/>
</dbReference>
<dbReference type="GO" id="GO:0046872">
    <property type="term" value="F:metal ion binding"/>
    <property type="evidence" value="ECO:0007669"/>
    <property type="project" value="UniProtKB-KW"/>
</dbReference>
<evidence type="ECO:0000256" key="19">
    <source>
        <dbReference type="PIRSR" id="PIRSR605478-5"/>
    </source>
</evidence>
<comment type="cofactor">
    <cofactor evidence="3">
        <name>Co(2+)</name>
        <dbReference type="ChEBI" id="CHEBI:48828"/>
    </cofactor>
</comment>
<dbReference type="InterPro" id="IPR049557">
    <property type="entry name" value="Transketolase_CS"/>
</dbReference>
<keyword evidence="9 18" id="KW-0479">Metal-binding</keyword>
<comment type="function">
    <text evidence="4 20">Catalyzes the transfer of a two-carbon ketol group from a ketose donor to an aldose acceptor, via a covalent intermediate with the cofactor thiamine pyrophosphate.</text>
</comment>
<dbReference type="InterPro" id="IPR009014">
    <property type="entry name" value="Transketo_C/PFOR_II"/>
</dbReference>
<dbReference type="InterPro" id="IPR005474">
    <property type="entry name" value="Transketolase_N"/>
</dbReference>
<feature type="binding site" evidence="18">
    <location>
        <position position="157"/>
    </location>
    <ligand>
        <name>Mg(2+)</name>
        <dbReference type="ChEBI" id="CHEBI:18420"/>
    </ligand>
</feature>
<evidence type="ECO:0000256" key="3">
    <source>
        <dbReference type="ARBA" id="ARBA00001941"/>
    </source>
</evidence>
<evidence type="ECO:0000256" key="14">
    <source>
        <dbReference type="NCBIfam" id="TIGR00232"/>
    </source>
</evidence>
<evidence type="ECO:0000256" key="5">
    <source>
        <dbReference type="ARBA" id="ARBA00007131"/>
    </source>
</evidence>
<dbReference type="AlphaFoldDB" id="A0A120JU00"/>
<evidence type="ECO:0000256" key="20">
    <source>
        <dbReference type="RuleBase" id="RU004996"/>
    </source>
</evidence>
<evidence type="ECO:0000256" key="4">
    <source>
        <dbReference type="ARBA" id="ARBA00002931"/>
    </source>
</evidence>
<dbReference type="KEGG" id="erl:AOC36_10875"/>
<dbReference type="Pfam" id="PF02779">
    <property type="entry name" value="Transket_pyr"/>
    <property type="match status" value="1"/>
</dbReference>
<feature type="binding site" evidence="17">
    <location>
        <position position="262"/>
    </location>
    <ligand>
        <name>thiamine diphosphate</name>
        <dbReference type="ChEBI" id="CHEBI:58937"/>
    </ligand>
</feature>
<dbReference type="GO" id="GO:0005829">
    <property type="term" value="C:cytosol"/>
    <property type="evidence" value="ECO:0007669"/>
    <property type="project" value="TreeGrafter"/>
</dbReference>
<dbReference type="SUPFAM" id="SSF52922">
    <property type="entry name" value="TK C-terminal domain-like"/>
    <property type="match status" value="1"/>
</dbReference>
<keyword evidence="23" id="KW-1185">Reference proteome</keyword>
<comment type="subunit">
    <text evidence="6 20">Homodimer.</text>
</comment>
<dbReference type="InterPro" id="IPR005478">
    <property type="entry name" value="Transketolase_bac-like"/>
</dbReference>
<dbReference type="InterPro" id="IPR055152">
    <property type="entry name" value="Transketolase-like_C_2"/>
</dbReference>
<dbReference type="GO" id="GO:0006098">
    <property type="term" value="P:pentose-phosphate shunt"/>
    <property type="evidence" value="ECO:0007669"/>
    <property type="project" value="TreeGrafter"/>
</dbReference>
<feature type="domain" description="Transketolase-like pyrimidine-binding" evidence="21">
    <location>
        <begin position="354"/>
        <end position="525"/>
    </location>
</feature>
<comment type="catalytic activity">
    <reaction evidence="13 20">
        <text>D-sedoheptulose 7-phosphate + D-glyceraldehyde 3-phosphate = aldehydo-D-ribose 5-phosphate + D-xylulose 5-phosphate</text>
        <dbReference type="Rhea" id="RHEA:10508"/>
        <dbReference type="ChEBI" id="CHEBI:57483"/>
        <dbReference type="ChEBI" id="CHEBI:57737"/>
        <dbReference type="ChEBI" id="CHEBI:58273"/>
        <dbReference type="ChEBI" id="CHEBI:59776"/>
        <dbReference type="EC" id="2.2.1.1"/>
    </reaction>
</comment>
<comment type="similarity">
    <text evidence="5 20">Belongs to the transketolase family.</text>
</comment>
<comment type="cofactor">
    <cofactor evidence="2">
        <name>Mn(2+)</name>
        <dbReference type="ChEBI" id="CHEBI:29035"/>
    </cofactor>
</comment>
<evidence type="ECO:0000259" key="21">
    <source>
        <dbReference type="SMART" id="SM00861"/>
    </source>
</evidence>
<feature type="active site" description="Proton donor" evidence="15">
    <location>
        <position position="411"/>
    </location>
</feature>
<comment type="cofactor">
    <cofactor evidence="18">
        <name>Mg(2+)</name>
        <dbReference type="ChEBI" id="CHEBI:18420"/>
    </cofactor>
    <text evidence="18">Binds 1 Mg(2+) ion per subunit. Can also utilize other divalent metal cations, such as Ca(2+), Mn(2+) and Co(2+).</text>
</comment>
<feature type="binding site" evidence="17">
    <location>
        <position position="158"/>
    </location>
    <ligand>
        <name>thiamine diphosphate</name>
        <dbReference type="ChEBI" id="CHEBI:58937"/>
    </ligand>
</feature>
<feature type="binding site" evidence="16">
    <location>
        <position position="357"/>
    </location>
    <ligand>
        <name>substrate</name>
    </ligand>
</feature>
<dbReference type="CDD" id="cd07033">
    <property type="entry name" value="TPP_PYR_DXS_TK_like"/>
    <property type="match status" value="1"/>
</dbReference>
<evidence type="ECO:0000313" key="22">
    <source>
        <dbReference type="EMBL" id="AMC94457.1"/>
    </source>
</evidence>
<keyword evidence="11 18" id="KW-0460">Magnesium</keyword>
<feature type="binding site" evidence="18">
    <location>
        <position position="187"/>
    </location>
    <ligand>
        <name>Mg(2+)</name>
        <dbReference type="ChEBI" id="CHEBI:18420"/>
    </ligand>
</feature>
<comment type="cofactor">
    <cofactor evidence="1">
        <name>Ca(2+)</name>
        <dbReference type="ChEBI" id="CHEBI:29108"/>
    </cofactor>
</comment>
<keyword evidence="12 17" id="KW-0786">Thiamine pyrophosphate</keyword>
<feature type="binding site" evidence="16">
    <location>
        <position position="28"/>
    </location>
    <ligand>
        <name>substrate</name>
    </ligand>
</feature>
<reference evidence="22 23" key="1">
    <citation type="submission" date="2015-10" db="EMBL/GenBank/DDBJ databases">
        <title>Erysipelothrix larvae sp. LV19 isolated from the larval gut of the rhinoceros beetle, Trypoxylus dichotomus.</title>
        <authorList>
            <person name="Lim S."/>
            <person name="Kim B.-C."/>
        </authorList>
    </citation>
    <scope>NUCLEOTIDE SEQUENCE [LARGE SCALE GENOMIC DNA]</scope>
    <source>
        <strain evidence="22 23">LV19</strain>
    </source>
</reference>
<feature type="binding site" evidence="16">
    <location>
        <position position="461"/>
    </location>
    <ligand>
        <name>substrate</name>
    </ligand>
</feature>
<dbReference type="FunFam" id="3.40.50.970:FF:000045">
    <property type="entry name" value="Transketolase"/>
    <property type="match status" value="1"/>
</dbReference>
<comment type="cofactor">
    <cofactor evidence="17">
        <name>thiamine diphosphate</name>
        <dbReference type="ChEBI" id="CHEBI:58937"/>
    </cofactor>
    <text evidence="17">Binds 1 thiamine pyrophosphate per subunit. During the reaction, the substrate forms a covalent intermediate with the cofactor.</text>
</comment>
<sequence length="659" mass="71958">MDKKIEQKFIDTVRVLSVDQVQKANSGHPGMPLGAAPTAVTLWANHIRQDAKHSKWINRDRFVLSAGHASALLYSLLHLFGYDVTQDDLKQFRQFGSKTAGHPEYGHAEGIEATTGPLGAGLSTAVGMAMAQAHLAAKYNREGYPVFDNFTYVLGGDGCMMEGITSEASSLAGSLALGRLIVLYDSNNITIEGNTDLAFRENVRARYEAYGFETFLVEDGNDIDAINAAIEKAKSNLDKPSFIEIKTRIGAFSALEGSEKTHGSPLGEDNVRLLKETIGYPSMDPFYVAPEVYDYAKTLQDKGAQAYNTWAELFASYEKAYPELAKQWAEDNRELTVEEFINDEALWDFGDKAQATRNVSGDIINRLSKKYSNLFGGSADLAKSNMTAMGEEASFQPENYAGRNLHFGVREHAMAAMGNGIVLYGGLKSYVATFFVFADFLKPMARLSSIMHVPLTYVLTHDSIGVGEDGPTHEPIEQLAMLRAQPNFITFRPADARETMAGWTAAMTSKDAPVGLVLSRQNLPQLEGTGPDALKGAYVLKDANKVDVILIATGSEVSLALDSAQALEEEGVGVRVVSMPSFELFEKQSCEYKESVLPRAVRSRVAIEAASSFGWERYIGFDGKAVTIDTFGASGKGDVLFKEFGFTVENVVKTVKEIL</sequence>
<dbReference type="InterPro" id="IPR029061">
    <property type="entry name" value="THDP-binding"/>
</dbReference>
<feature type="site" description="Important for catalytic activity" evidence="19">
    <location>
        <position position="28"/>
    </location>
</feature>
<dbReference type="InterPro" id="IPR020826">
    <property type="entry name" value="Transketolase_BS"/>
</dbReference>
<evidence type="ECO:0000313" key="23">
    <source>
        <dbReference type="Proteomes" id="UP000063781"/>
    </source>
</evidence>
<feature type="binding site" evidence="16">
    <location>
        <position position="473"/>
    </location>
    <ligand>
        <name>substrate</name>
    </ligand>
</feature>
<dbReference type="PROSITE" id="PS00801">
    <property type="entry name" value="TRANSKETOLASE_1"/>
    <property type="match status" value="1"/>
</dbReference>
<organism evidence="22 23">
    <name type="scientific">Erysipelothrix larvae</name>
    <dbReference type="NCBI Taxonomy" id="1514105"/>
    <lineage>
        <taxon>Bacteria</taxon>
        <taxon>Bacillati</taxon>
        <taxon>Bacillota</taxon>
        <taxon>Erysipelotrichia</taxon>
        <taxon>Erysipelotrichales</taxon>
        <taxon>Erysipelotrichaceae</taxon>
        <taxon>Erysipelothrix</taxon>
    </lineage>
</organism>
<dbReference type="PANTHER" id="PTHR43522:SF2">
    <property type="entry name" value="TRANSKETOLASE 1-RELATED"/>
    <property type="match status" value="1"/>
</dbReference>
<keyword evidence="8 20" id="KW-0808">Transferase</keyword>
<dbReference type="STRING" id="1514105.AOC36_10875"/>
<evidence type="ECO:0000256" key="17">
    <source>
        <dbReference type="PIRSR" id="PIRSR605478-3"/>
    </source>
</evidence>
<evidence type="ECO:0000256" key="13">
    <source>
        <dbReference type="ARBA" id="ARBA00049473"/>
    </source>
</evidence>
<dbReference type="EC" id="2.2.1.1" evidence="7 14"/>
<evidence type="ECO:0000256" key="8">
    <source>
        <dbReference type="ARBA" id="ARBA00022679"/>
    </source>
</evidence>
<gene>
    <name evidence="22" type="ORF">AOC36_10875</name>
</gene>
<dbReference type="PROSITE" id="PS00802">
    <property type="entry name" value="TRANSKETOLASE_2"/>
    <property type="match status" value="1"/>
</dbReference>
<dbReference type="Pfam" id="PF22613">
    <property type="entry name" value="Transketolase_C_1"/>
    <property type="match status" value="1"/>
</dbReference>
<dbReference type="InterPro" id="IPR033247">
    <property type="entry name" value="Transketolase_fam"/>
</dbReference>
<evidence type="ECO:0000256" key="15">
    <source>
        <dbReference type="PIRSR" id="PIRSR605478-1"/>
    </source>
</evidence>
<evidence type="ECO:0000256" key="9">
    <source>
        <dbReference type="ARBA" id="ARBA00022723"/>
    </source>
</evidence>
<dbReference type="Gene3D" id="3.40.50.970">
    <property type="match status" value="2"/>
</dbReference>
<protein>
    <recommendedName>
        <fullName evidence="7 14">Transketolase</fullName>
        <ecNumber evidence="7 14">2.2.1.1</ecNumber>
    </recommendedName>
</protein>
<evidence type="ECO:0000256" key="10">
    <source>
        <dbReference type="ARBA" id="ARBA00022837"/>
    </source>
</evidence>
<proteinExistence type="inferred from homology"/>
<feature type="binding site" evidence="16">
    <location>
        <position position="469"/>
    </location>
    <ligand>
        <name>substrate</name>
    </ligand>
</feature>
<dbReference type="SUPFAM" id="SSF52518">
    <property type="entry name" value="Thiamin diphosphate-binding fold (THDP-binding)"/>
    <property type="match status" value="2"/>
</dbReference>
<dbReference type="Pfam" id="PF00456">
    <property type="entry name" value="Transketolase_N"/>
    <property type="match status" value="1"/>
</dbReference>
<evidence type="ECO:0000256" key="7">
    <source>
        <dbReference type="ARBA" id="ARBA00013152"/>
    </source>
</evidence>
<comment type="cofactor">
    <cofactor evidence="20">
        <name>Mg(2+)</name>
        <dbReference type="ChEBI" id="CHEBI:18420"/>
    </cofactor>
    <cofactor evidence="20">
        <name>Ca(2+)</name>
        <dbReference type="ChEBI" id="CHEBI:29108"/>
    </cofactor>
    <cofactor evidence="20">
        <name>Mn(2+)</name>
        <dbReference type="ChEBI" id="CHEBI:29035"/>
    </cofactor>
    <cofactor evidence="20">
        <name>Co(2+)</name>
        <dbReference type="ChEBI" id="CHEBI:48828"/>
    </cofactor>
    <text evidence="20">Binds 1 Mg(2+) ion per subunit. Can also utilize other divalent metal cations, such as Ca(2+), Mn(2+) and Co(2+).</text>
</comment>
<dbReference type="CDD" id="cd02012">
    <property type="entry name" value="TPP_TK"/>
    <property type="match status" value="1"/>
</dbReference>
<feature type="binding site" evidence="17">
    <location>
        <begin position="116"/>
        <end position="118"/>
    </location>
    <ligand>
        <name>thiamine diphosphate</name>
        <dbReference type="ChEBI" id="CHEBI:58937"/>
    </ligand>
</feature>
<feature type="site" description="Important for catalytic activity" evidence="19">
    <location>
        <position position="262"/>
    </location>
</feature>
<accession>A0A120JU00</accession>
<feature type="binding site" evidence="16">
    <location>
        <position position="384"/>
    </location>
    <ligand>
        <name>substrate</name>
    </ligand>
</feature>
<evidence type="ECO:0000256" key="12">
    <source>
        <dbReference type="ARBA" id="ARBA00023052"/>
    </source>
</evidence>
<evidence type="ECO:0000256" key="11">
    <source>
        <dbReference type="ARBA" id="ARBA00022842"/>
    </source>
</evidence>
<keyword evidence="10 20" id="KW-0106">Calcium</keyword>
<feature type="binding site" evidence="17">
    <location>
        <position position="187"/>
    </location>
    <ligand>
        <name>thiamine diphosphate</name>
        <dbReference type="ChEBI" id="CHEBI:58937"/>
    </ligand>
</feature>
<dbReference type="InterPro" id="IPR005475">
    <property type="entry name" value="Transketolase-like_Pyr-bd"/>
</dbReference>
<evidence type="ECO:0000256" key="18">
    <source>
        <dbReference type="PIRSR" id="PIRSR605478-4"/>
    </source>
</evidence>
<evidence type="ECO:0000256" key="2">
    <source>
        <dbReference type="ARBA" id="ARBA00001936"/>
    </source>
</evidence>
<dbReference type="GO" id="GO:0004802">
    <property type="term" value="F:transketolase activity"/>
    <property type="evidence" value="ECO:0007669"/>
    <property type="project" value="UniProtKB-UniRule"/>
</dbReference>
<feature type="binding site" evidence="16">
    <location>
        <position position="262"/>
    </location>
    <ligand>
        <name>substrate</name>
    </ligand>
</feature>
<dbReference type="SMART" id="SM00861">
    <property type="entry name" value="Transket_pyr"/>
    <property type="match status" value="1"/>
</dbReference>
<feature type="binding site" evidence="18">
    <location>
        <position position="189"/>
    </location>
    <ligand>
        <name>Mg(2+)</name>
        <dbReference type="ChEBI" id="CHEBI:18420"/>
    </ligand>
</feature>
<dbReference type="EMBL" id="CP013213">
    <property type="protein sequence ID" value="AMC94457.1"/>
    <property type="molecule type" value="Genomic_DNA"/>
</dbReference>
<feature type="binding site" evidence="17">
    <location>
        <position position="68"/>
    </location>
    <ligand>
        <name>thiamine diphosphate</name>
        <dbReference type="ChEBI" id="CHEBI:58937"/>
    </ligand>
</feature>
<evidence type="ECO:0000256" key="1">
    <source>
        <dbReference type="ARBA" id="ARBA00001913"/>
    </source>
</evidence>
<feature type="binding site" evidence="16">
    <location>
        <position position="520"/>
    </location>
    <ligand>
        <name>substrate</name>
    </ligand>
</feature>
<feature type="binding site" evidence="17">
    <location>
        <position position="437"/>
    </location>
    <ligand>
        <name>thiamine diphosphate</name>
        <dbReference type="ChEBI" id="CHEBI:58937"/>
    </ligand>
</feature>
<dbReference type="RefSeq" id="WP_067634215.1">
    <property type="nucleotide sequence ID" value="NZ_CP013213.1"/>
</dbReference>
<name>A0A120JU00_9FIRM</name>
<evidence type="ECO:0000256" key="6">
    <source>
        <dbReference type="ARBA" id="ARBA00011738"/>
    </source>
</evidence>
<dbReference type="PANTHER" id="PTHR43522">
    <property type="entry name" value="TRANSKETOLASE"/>
    <property type="match status" value="1"/>
</dbReference>
<dbReference type="NCBIfam" id="TIGR00232">
    <property type="entry name" value="tktlase_bact"/>
    <property type="match status" value="1"/>
</dbReference>
<evidence type="ECO:0000256" key="16">
    <source>
        <dbReference type="PIRSR" id="PIRSR605478-2"/>
    </source>
</evidence>
<dbReference type="FunFam" id="3.40.50.920:FF:000003">
    <property type="entry name" value="Transketolase"/>
    <property type="match status" value="1"/>
</dbReference>
<dbReference type="OrthoDB" id="8732661at2"/>
<dbReference type="Gene3D" id="3.40.50.920">
    <property type="match status" value="1"/>
</dbReference>
<dbReference type="FunFam" id="3.40.50.970:FF:000004">
    <property type="entry name" value="Transketolase"/>
    <property type="match status" value="1"/>
</dbReference>